<evidence type="ECO:0000313" key="3">
    <source>
        <dbReference type="EMBL" id="KAK1293510.1"/>
    </source>
</evidence>
<organism evidence="3 4">
    <name type="scientific">Acorus calamus</name>
    <name type="common">Sweet flag</name>
    <dbReference type="NCBI Taxonomy" id="4465"/>
    <lineage>
        <taxon>Eukaryota</taxon>
        <taxon>Viridiplantae</taxon>
        <taxon>Streptophyta</taxon>
        <taxon>Embryophyta</taxon>
        <taxon>Tracheophyta</taxon>
        <taxon>Spermatophyta</taxon>
        <taxon>Magnoliopsida</taxon>
        <taxon>Liliopsida</taxon>
        <taxon>Acoraceae</taxon>
        <taxon>Acorus</taxon>
    </lineage>
</organism>
<evidence type="ECO:0000259" key="2">
    <source>
        <dbReference type="Pfam" id="PF13839"/>
    </source>
</evidence>
<proteinExistence type="inferred from homology"/>
<dbReference type="GO" id="GO:0016413">
    <property type="term" value="F:O-acetyltransferase activity"/>
    <property type="evidence" value="ECO:0007669"/>
    <property type="project" value="InterPro"/>
</dbReference>
<dbReference type="Pfam" id="PF13839">
    <property type="entry name" value="PC-Esterase"/>
    <property type="match status" value="1"/>
</dbReference>
<dbReference type="InterPro" id="IPR029962">
    <property type="entry name" value="TBL"/>
</dbReference>
<reference evidence="3" key="1">
    <citation type="journal article" date="2023" name="Nat. Commun.">
        <title>Diploid and tetraploid genomes of Acorus and the evolution of monocots.</title>
        <authorList>
            <person name="Ma L."/>
            <person name="Liu K.W."/>
            <person name="Li Z."/>
            <person name="Hsiao Y.Y."/>
            <person name="Qi Y."/>
            <person name="Fu T."/>
            <person name="Tang G.D."/>
            <person name="Zhang D."/>
            <person name="Sun W.H."/>
            <person name="Liu D.K."/>
            <person name="Li Y."/>
            <person name="Chen G.Z."/>
            <person name="Liu X.D."/>
            <person name="Liao X.Y."/>
            <person name="Jiang Y.T."/>
            <person name="Yu X."/>
            <person name="Hao Y."/>
            <person name="Huang J."/>
            <person name="Zhao X.W."/>
            <person name="Ke S."/>
            <person name="Chen Y.Y."/>
            <person name="Wu W.L."/>
            <person name="Hsu J.L."/>
            <person name="Lin Y.F."/>
            <person name="Huang M.D."/>
            <person name="Li C.Y."/>
            <person name="Huang L."/>
            <person name="Wang Z.W."/>
            <person name="Zhao X."/>
            <person name="Zhong W.Y."/>
            <person name="Peng D.H."/>
            <person name="Ahmad S."/>
            <person name="Lan S."/>
            <person name="Zhang J.S."/>
            <person name="Tsai W.C."/>
            <person name="Van de Peer Y."/>
            <person name="Liu Z.J."/>
        </authorList>
    </citation>
    <scope>NUCLEOTIDE SEQUENCE</scope>
    <source>
        <strain evidence="3">CP</strain>
    </source>
</reference>
<keyword evidence="4" id="KW-1185">Reference proteome</keyword>
<dbReference type="EMBL" id="JAUJYO010000017">
    <property type="protein sequence ID" value="KAK1293510.1"/>
    <property type="molecule type" value="Genomic_DNA"/>
</dbReference>
<name>A0AAV9CXC4_ACOCL</name>
<reference evidence="3" key="2">
    <citation type="submission" date="2023-06" db="EMBL/GenBank/DDBJ databases">
        <authorList>
            <person name="Ma L."/>
            <person name="Liu K.-W."/>
            <person name="Li Z."/>
            <person name="Hsiao Y.-Y."/>
            <person name="Qi Y."/>
            <person name="Fu T."/>
            <person name="Tang G."/>
            <person name="Zhang D."/>
            <person name="Sun W.-H."/>
            <person name="Liu D.-K."/>
            <person name="Li Y."/>
            <person name="Chen G.-Z."/>
            <person name="Liu X.-D."/>
            <person name="Liao X.-Y."/>
            <person name="Jiang Y.-T."/>
            <person name="Yu X."/>
            <person name="Hao Y."/>
            <person name="Huang J."/>
            <person name="Zhao X.-W."/>
            <person name="Ke S."/>
            <person name="Chen Y.-Y."/>
            <person name="Wu W.-L."/>
            <person name="Hsu J.-L."/>
            <person name="Lin Y.-F."/>
            <person name="Huang M.-D."/>
            <person name="Li C.-Y."/>
            <person name="Huang L."/>
            <person name="Wang Z.-W."/>
            <person name="Zhao X."/>
            <person name="Zhong W.-Y."/>
            <person name="Peng D.-H."/>
            <person name="Ahmad S."/>
            <person name="Lan S."/>
            <person name="Zhang J.-S."/>
            <person name="Tsai W.-C."/>
            <person name="Van De Peer Y."/>
            <person name="Liu Z.-J."/>
        </authorList>
    </citation>
    <scope>NUCLEOTIDE SEQUENCE</scope>
    <source>
        <strain evidence="3">CP</strain>
        <tissue evidence="3">Leaves</tissue>
    </source>
</reference>
<dbReference type="GO" id="GO:0005794">
    <property type="term" value="C:Golgi apparatus"/>
    <property type="evidence" value="ECO:0007669"/>
    <property type="project" value="TreeGrafter"/>
</dbReference>
<sequence length="188" mass="21861">MDRSSSKWKGADILVFNTAHWWNHHKTRAGVNYYQEGDRVHQRLDALIAFQRALKTWASWVDHHVNPNRTQVFFRSSAPSHFRGGEWNSGGHCMEATQPHNDTLNQYNPRKNLVIEQVIKEMRTPVTLLNITGLSQFRIDGHPSIYGRKGSPRNIQDCSHWCLPGVPDTWNELLYYNLLSRQKRVSVN</sequence>
<dbReference type="InterPro" id="IPR026057">
    <property type="entry name" value="TBL_C"/>
</dbReference>
<comment type="similarity">
    <text evidence="1">Belongs to the PC-esterase family. TBL subfamily.</text>
</comment>
<dbReference type="Proteomes" id="UP001180020">
    <property type="component" value="Unassembled WGS sequence"/>
</dbReference>
<comment type="caution">
    <text evidence="3">The sequence shown here is derived from an EMBL/GenBank/DDBJ whole genome shotgun (WGS) entry which is preliminary data.</text>
</comment>
<gene>
    <name evidence="3" type="ORF">QJS10_CPB17g01088</name>
</gene>
<protein>
    <recommendedName>
        <fullName evidence="2">Trichome birefringence-like C-terminal domain-containing protein</fullName>
    </recommendedName>
</protein>
<feature type="domain" description="Trichome birefringence-like C-terminal" evidence="2">
    <location>
        <begin position="2"/>
        <end position="175"/>
    </location>
</feature>
<evidence type="ECO:0000256" key="1">
    <source>
        <dbReference type="ARBA" id="ARBA00007727"/>
    </source>
</evidence>
<dbReference type="AlphaFoldDB" id="A0AAV9CXC4"/>
<dbReference type="PANTHER" id="PTHR32285">
    <property type="entry name" value="PROTEIN TRICHOME BIREFRINGENCE-LIKE 9-RELATED"/>
    <property type="match status" value="1"/>
</dbReference>
<evidence type="ECO:0000313" key="4">
    <source>
        <dbReference type="Proteomes" id="UP001180020"/>
    </source>
</evidence>
<accession>A0AAV9CXC4</accession>
<dbReference type="PANTHER" id="PTHR32285:SF19">
    <property type="entry name" value="PROTEIN TRICHOME BIREFRINGENCE-LIKE 6"/>
    <property type="match status" value="1"/>
</dbReference>